<comment type="caution">
    <text evidence="1">The sequence shown here is derived from an EMBL/GenBank/DDBJ whole genome shotgun (WGS) entry which is preliminary data.</text>
</comment>
<sequence length="77" mass="9093">MFQLHYGSVYGTFMPGHLPILVINSSVNSEEELRQRIVEVFNVIRNNPDVFTRIRFNFIRKLRACVEAHGQQFERLL</sequence>
<evidence type="ECO:0000313" key="1">
    <source>
        <dbReference type="EMBL" id="KAJ8951635.1"/>
    </source>
</evidence>
<proteinExistence type="predicted"/>
<reference evidence="1" key="1">
    <citation type="journal article" date="2023" name="Insect Mol. Biol.">
        <title>Genome sequencing provides insights into the evolution of gene families encoding plant cell wall-degrading enzymes in longhorned beetles.</title>
        <authorList>
            <person name="Shin N.R."/>
            <person name="Okamura Y."/>
            <person name="Kirsch R."/>
            <person name="Pauchet Y."/>
        </authorList>
    </citation>
    <scope>NUCLEOTIDE SEQUENCE</scope>
    <source>
        <strain evidence="1">AMC_N1</strain>
    </source>
</reference>
<protein>
    <submittedName>
        <fullName evidence="1">Uncharacterized protein</fullName>
    </submittedName>
</protein>
<keyword evidence="2" id="KW-1185">Reference proteome</keyword>
<accession>A0AAV8YIV8</accession>
<name>A0AAV8YIV8_9CUCU</name>
<organism evidence="1 2">
    <name type="scientific">Aromia moschata</name>
    <dbReference type="NCBI Taxonomy" id="1265417"/>
    <lineage>
        <taxon>Eukaryota</taxon>
        <taxon>Metazoa</taxon>
        <taxon>Ecdysozoa</taxon>
        <taxon>Arthropoda</taxon>
        <taxon>Hexapoda</taxon>
        <taxon>Insecta</taxon>
        <taxon>Pterygota</taxon>
        <taxon>Neoptera</taxon>
        <taxon>Endopterygota</taxon>
        <taxon>Coleoptera</taxon>
        <taxon>Polyphaga</taxon>
        <taxon>Cucujiformia</taxon>
        <taxon>Chrysomeloidea</taxon>
        <taxon>Cerambycidae</taxon>
        <taxon>Cerambycinae</taxon>
        <taxon>Callichromatini</taxon>
        <taxon>Aromia</taxon>
    </lineage>
</organism>
<dbReference type="Proteomes" id="UP001162162">
    <property type="component" value="Unassembled WGS sequence"/>
</dbReference>
<dbReference type="EMBL" id="JAPWTK010000081">
    <property type="protein sequence ID" value="KAJ8951635.1"/>
    <property type="molecule type" value="Genomic_DNA"/>
</dbReference>
<gene>
    <name evidence="1" type="ORF">NQ318_012305</name>
</gene>
<dbReference type="AlphaFoldDB" id="A0AAV8YIV8"/>
<evidence type="ECO:0000313" key="2">
    <source>
        <dbReference type="Proteomes" id="UP001162162"/>
    </source>
</evidence>